<dbReference type="InterPro" id="IPR001789">
    <property type="entry name" value="Sig_transdc_resp-reg_receiver"/>
</dbReference>
<name>A0A221UXB3_9FLAO</name>
<evidence type="ECO:0000256" key="1">
    <source>
        <dbReference type="PROSITE-ProRule" id="PRU00169"/>
    </source>
</evidence>
<dbReference type="STRING" id="616991.GCA_000733925_00379"/>
<dbReference type="Pfam" id="PF00072">
    <property type="entry name" value="Response_reg"/>
    <property type="match status" value="1"/>
</dbReference>
<dbReference type="EC" id="2.7.-.-" evidence="3"/>
<dbReference type="SUPFAM" id="SSF52172">
    <property type="entry name" value="CheY-like"/>
    <property type="match status" value="1"/>
</dbReference>
<dbReference type="PANTHER" id="PTHR44520:SF2">
    <property type="entry name" value="RESPONSE REGULATOR RCP1"/>
    <property type="match status" value="1"/>
</dbReference>
<dbReference type="EMBL" id="CP022515">
    <property type="protein sequence ID" value="ASO05531.1"/>
    <property type="molecule type" value="Genomic_DNA"/>
</dbReference>
<reference evidence="3 4" key="1">
    <citation type="submission" date="2017-07" db="EMBL/GenBank/DDBJ databases">
        <title>Genome Sequence of Arenibacter algicola Strain SMS7 Isolated from a culture of the Diatom Skeletonema marinoi.</title>
        <authorList>
            <person name="Topel M."/>
            <person name="Pinder M.I.M."/>
            <person name="Johansson O.N."/>
            <person name="Kourtchenko O."/>
            <person name="Godhe A."/>
            <person name="Clarke A.K."/>
        </authorList>
    </citation>
    <scope>NUCLEOTIDE SEQUENCE [LARGE SCALE GENOMIC DNA]</scope>
    <source>
        <strain evidence="3 4">SMS7</strain>
    </source>
</reference>
<feature type="modified residue" description="4-aspartylphosphate" evidence="1">
    <location>
        <position position="62"/>
    </location>
</feature>
<proteinExistence type="predicted"/>
<keyword evidence="3" id="KW-0808">Transferase</keyword>
<dbReference type="GO" id="GO:0016740">
    <property type="term" value="F:transferase activity"/>
    <property type="evidence" value="ECO:0007669"/>
    <property type="project" value="UniProtKB-KW"/>
</dbReference>
<dbReference type="GO" id="GO:0000160">
    <property type="term" value="P:phosphorelay signal transduction system"/>
    <property type="evidence" value="ECO:0007669"/>
    <property type="project" value="InterPro"/>
</dbReference>
<dbReference type="Proteomes" id="UP000204551">
    <property type="component" value="Chromosome"/>
</dbReference>
<accession>A0A221UXB3</accession>
<dbReference type="RefSeq" id="WP_031442213.1">
    <property type="nucleotide sequence ID" value="NZ_CP022515.1"/>
</dbReference>
<dbReference type="eggNOG" id="COG2197">
    <property type="taxonomic scope" value="Bacteria"/>
</dbReference>
<dbReference type="AlphaFoldDB" id="A0A221UXB3"/>
<feature type="domain" description="Response regulatory" evidence="2">
    <location>
        <begin position="5"/>
        <end position="130"/>
    </location>
</feature>
<evidence type="ECO:0000313" key="4">
    <source>
        <dbReference type="Proteomes" id="UP000204551"/>
    </source>
</evidence>
<dbReference type="PROSITE" id="PS50110">
    <property type="entry name" value="RESPONSE_REGULATORY"/>
    <property type="match status" value="1"/>
</dbReference>
<evidence type="ECO:0000259" key="2">
    <source>
        <dbReference type="PROSITE" id="PS50110"/>
    </source>
</evidence>
<gene>
    <name evidence="3" type="ORF">AREALGSMS7_02073</name>
</gene>
<dbReference type="InterPro" id="IPR011006">
    <property type="entry name" value="CheY-like_superfamily"/>
</dbReference>
<dbReference type="KEGG" id="aalg:AREALGSMS7_02073"/>
<organism evidence="3 4">
    <name type="scientific">Arenibacter algicola</name>
    <dbReference type="NCBI Taxonomy" id="616991"/>
    <lineage>
        <taxon>Bacteria</taxon>
        <taxon>Pseudomonadati</taxon>
        <taxon>Bacteroidota</taxon>
        <taxon>Flavobacteriia</taxon>
        <taxon>Flavobacteriales</taxon>
        <taxon>Flavobacteriaceae</taxon>
        <taxon>Arenibacter</taxon>
    </lineage>
</organism>
<sequence length="131" mass="14795">MTINTICIIDDDPIFVFGSKILLRNNSFASDYLICQNGKEALDVITPLIESEESLPEVIFLDLNMPIMDGWEFLDEFGKLSEENNIRIYILSSSVDSRDIERAKNYGMVNGFIAKPLTDAKIKELAQEIEG</sequence>
<keyword evidence="1" id="KW-0597">Phosphoprotein</keyword>
<dbReference type="InterPro" id="IPR052893">
    <property type="entry name" value="TCS_response_regulator"/>
</dbReference>
<protein>
    <submittedName>
        <fullName evidence="3">Sporulation initiation phosphotransferase F</fullName>
        <ecNumber evidence="3">2.7.-.-</ecNumber>
    </submittedName>
</protein>
<dbReference type="SMART" id="SM00448">
    <property type="entry name" value="REC"/>
    <property type="match status" value="1"/>
</dbReference>
<dbReference type="PANTHER" id="PTHR44520">
    <property type="entry name" value="RESPONSE REGULATOR RCP1-RELATED"/>
    <property type="match status" value="1"/>
</dbReference>
<dbReference type="Gene3D" id="3.40.50.2300">
    <property type="match status" value="1"/>
</dbReference>
<evidence type="ECO:0000313" key="3">
    <source>
        <dbReference type="EMBL" id="ASO05531.1"/>
    </source>
</evidence>